<dbReference type="SUPFAM" id="SSF81296">
    <property type="entry name" value="E set domains"/>
    <property type="match status" value="5"/>
</dbReference>
<dbReference type="InterPro" id="IPR052387">
    <property type="entry name" value="Fibrocystin"/>
</dbReference>
<reference evidence="5 6" key="1">
    <citation type="submission" date="2019-10" db="EMBL/GenBank/DDBJ databases">
        <title>Alkaliphilus serpentinus sp. nov. and Alkaliphilus pronyensis sp. nov., two novel anaerobic alkaliphilic species isolated from the serpentinized-hosted hydrothermal field of the Prony Bay (New Caledonia).</title>
        <authorList>
            <person name="Postec A."/>
        </authorList>
    </citation>
    <scope>NUCLEOTIDE SEQUENCE [LARGE SCALE GENOMIC DNA]</scope>
    <source>
        <strain evidence="5 6">LacT</strain>
    </source>
</reference>
<dbReference type="CDD" id="cd00102">
    <property type="entry name" value="IPT"/>
    <property type="match status" value="3"/>
</dbReference>
<organism evidence="5 6">
    <name type="scientific">Alkaliphilus serpentinus</name>
    <dbReference type="NCBI Taxonomy" id="1482731"/>
    <lineage>
        <taxon>Bacteria</taxon>
        <taxon>Bacillati</taxon>
        <taxon>Bacillota</taxon>
        <taxon>Clostridia</taxon>
        <taxon>Peptostreptococcales</taxon>
        <taxon>Natronincolaceae</taxon>
        <taxon>Alkaliphilus</taxon>
    </lineage>
</organism>
<dbReference type="OrthoDB" id="1656124at2"/>
<dbReference type="InterPro" id="IPR036116">
    <property type="entry name" value="FN3_sf"/>
</dbReference>
<dbReference type="Gene3D" id="2.60.40.10">
    <property type="entry name" value="Immunoglobulins"/>
    <property type="match status" value="9"/>
</dbReference>
<dbReference type="InterPro" id="IPR003961">
    <property type="entry name" value="FN3_dom"/>
</dbReference>
<dbReference type="SMART" id="SM00429">
    <property type="entry name" value="IPT"/>
    <property type="match status" value="5"/>
</dbReference>
<evidence type="ECO:0000256" key="1">
    <source>
        <dbReference type="ARBA" id="ARBA00022729"/>
    </source>
</evidence>
<comment type="caution">
    <text evidence="5">The sequence shown here is derived from an EMBL/GenBank/DDBJ whole genome shotgun (WGS) entry which is preliminary data.</text>
</comment>
<accession>A0A833HQI6</accession>
<dbReference type="InterPro" id="IPR002909">
    <property type="entry name" value="IPT_dom"/>
</dbReference>
<dbReference type="CDD" id="cd00063">
    <property type="entry name" value="FN3"/>
    <property type="match status" value="1"/>
</dbReference>
<dbReference type="PANTHER" id="PTHR46769">
    <property type="entry name" value="POLYCYSTIC KIDNEY AND HEPATIC DISEASE 1 (AUTOSOMAL RECESSIVE)-LIKE 1"/>
    <property type="match status" value="1"/>
</dbReference>
<dbReference type="InterPro" id="IPR014756">
    <property type="entry name" value="Ig_E-set"/>
</dbReference>
<feature type="coiled-coil region" evidence="2">
    <location>
        <begin position="1753"/>
        <end position="1791"/>
    </location>
</feature>
<evidence type="ECO:0000256" key="3">
    <source>
        <dbReference type="SAM" id="SignalP"/>
    </source>
</evidence>
<dbReference type="PROSITE" id="PS50853">
    <property type="entry name" value="FN3"/>
    <property type="match status" value="1"/>
</dbReference>
<dbReference type="EMBL" id="WBZB01000012">
    <property type="protein sequence ID" value="KAB3531864.1"/>
    <property type="molecule type" value="Genomic_DNA"/>
</dbReference>
<dbReference type="InterPro" id="IPR013783">
    <property type="entry name" value="Ig-like_fold"/>
</dbReference>
<dbReference type="Proteomes" id="UP000465601">
    <property type="component" value="Unassembled WGS sequence"/>
</dbReference>
<dbReference type="RefSeq" id="WP_151865044.1">
    <property type="nucleotide sequence ID" value="NZ_WBZB01000012.1"/>
</dbReference>
<feature type="signal peptide" evidence="3">
    <location>
        <begin position="1"/>
        <end position="20"/>
    </location>
</feature>
<proteinExistence type="predicted"/>
<sequence>MRRKLAMLATFIMLFNTIFTTINIEEVYGAVTPTVDSIVIEEEVRVVNGQRVTSYSVNFNGYPLNNVTAIRVRTTADPADGAVKTLTGFTKVGDGTSDLLYTPSGAGQTLASIFGTTGNVYFGVIADGVEYITNKAFLIPPDSNVMKVDYINGLSPASWPINVNKGEDLKVQGTHFTNPAIDDPYYKLGITTGDFVASEVPYTSNLTKDEIDIDTSSEYLNAGQNLNLIFQKKSGSFVTIRYVVRDAVNIANPLNLGDVSVSPLRGTSGTIVRIRANNHIPLLDAGTKVYIGGIEANRNVSSFSDGTFDYTEGGDNKKGIEVVVPALPSTGVTYPIVIRNLDGDTYQHDQGFYYEAAPSSLLNIIGINPDKAYTNEEQLIDGLRIQNLVVVNNIDNYGTISNTEEGTTGVGSNLNYFKNDDDPKSYYIKYELAEPNHFIERKITVNIALKANITNVPLALDAPQGITTIEVVTDKVGLAGTYEVTARTETIYYQMDGTDLVELQYRVEEAPYSQQNKVNFIFEPDITTPTITSITPNKGPYAENIVATITGQNFRVIENIDGNRYYPTIVLGTQSITSDGKYKVITKNTNGETITYLSPNSNGNDVVDGSYQILPDVEFLVLDAQNNIVDGKFRQAGTKIKFTIPAGLGNFSGFADLHVYNPSPSGGLGGKDTVENIFEYVSPGPDVLWPVIESATPNKVAVGKQEQVTIKGRNFQPDAILTVDGEVVQNRSINVVTGTITFNAPAGRVGKTFIQIINPDGGFASTPFEFIQTFSQPYIQSIIPNTGGKGSLVIIKGTGFFPADPALENDDRRMGTRVYIDGKDINREYYRVGDVPEGDLELRPFVNDYYPDEDGNPIPIYGPDGQVLQAMGSNVVVVDNNTIYVLIPDPKDVNKSFFMNTPLDVRVVNPDLGSHTVNGGFRFVDVVTRPQINNIIPNLGDYRGGNIVEIQGENLLEGVKVYFGTQLAEVYRRSNNARTLWAYVPPYGEDMGNENEKMVPVTVQNTNGGSFTKFDGYKYVNPGYDVTITKLTPAIGNTAGGDRILISGVNFRAKNYGSLDVDNPEELPAVYFGGIRVPSQDITFVIPPKGVYQEVETTDLIIVENTPANPAGRVDVTVINFDGATANLKSSFEYRSKQPVINQVLPSQGSLYGNSEITIVGRDFVEKGLHVVFGNEVGSTDVLSGQATVKLGDIIVRYNAYEEDNITLQYKELDNPLEVYLDGEENPVSSFHIVEEEEFKIARINWSSIPGGENSYLADENIKIEVKDSNLIVTRRIGVIKRVEGEERITLLTPPAASVGKTQLTVFNYDGKNAKKDFTYTNPFRPPVITEITPVATKEVDVVAGVNYSPPISIDVATAAPSGGSPLIIEGSNFRAGVKVYIGDEEAEVRTKSANDDELIIVVPEAVDGTVGQYLRILIVNEDGGFAYGDVVPDGQSRNPYYFQYITEGSDPTITSVVPNEGPVTGGTRVTITGTEFKDEDTFGVPKDVTVLIGGIPVPQDDVTYINPQTLEVILPEGRVGPQTIEVINYDHGRAVAEDALTYISQPTITLVDPGKLFTNDIDTEVTITGTMFQSGAKLYIGATLVPIDDVEAGDTVHATGIRGVTTDHKNREMAVVGGVAAASVAFESETTLKVKFNEALDLTNSHIIIVNPDGGLSSEYKDFEYRIPIPTRPLVLEAIPGAEASVTLIWSDSQPEILNRADRYEIYGKKANETEYTFIGDTRDHEFLVKGLEINTDYSFMVRAMNRYGSALEFAEVKVRTLNEREDQQLREKLEELDEEDQKLKKEGHEEINGSNVVRTIGVEEISQAIPAYVIDFSLEKYKNQSSYTVAIPVEVILNLNRKLTITDGRMSFTFLPKDLYTREVSKVSVKDLEDAHVRVTFTRMSGEAGEGLLTAISRRQRRASDIYELSLQLQVAKEICDINSMLRNGVLSINFDSMAYPMANKDKLYVGQYDMVNHSFTKVDDGNSASIRNKGRYVLLANR</sequence>
<gene>
    <name evidence="5" type="ORF">F8153_03865</name>
</gene>
<feature type="domain" description="Fibronectin type-III" evidence="4">
    <location>
        <begin position="1671"/>
        <end position="1766"/>
    </location>
</feature>
<dbReference type="PANTHER" id="PTHR46769:SF2">
    <property type="entry name" value="FIBROCYSTIN-L ISOFORM 2 PRECURSOR-RELATED"/>
    <property type="match status" value="1"/>
</dbReference>
<dbReference type="SMART" id="SM00060">
    <property type="entry name" value="FN3"/>
    <property type="match status" value="1"/>
</dbReference>
<dbReference type="Pfam" id="PF01833">
    <property type="entry name" value="TIG"/>
    <property type="match status" value="7"/>
</dbReference>
<dbReference type="SUPFAM" id="SSF49265">
    <property type="entry name" value="Fibronectin type III"/>
    <property type="match status" value="1"/>
</dbReference>
<protein>
    <recommendedName>
        <fullName evidence="4">Fibronectin type-III domain-containing protein</fullName>
    </recommendedName>
</protein>
<feature type="chain" id="PRO_5039336180" description="Fibronectin type-III domain-containing protein" evidence="3">
    <location>
        <begin position="21"/>
        <end position="1985"/>
    </location>
</feature>
<evidence type="ECO:0000313" key="6">
    <source>
        <dbReference type="Proteomes" id="UP000465601"/>
    </source>
</evidence>
<evidence type="ECO:0000313" key="5">
    <source>
        <dbReference type="EMBL" id="KAB3531864.1"/>
    </source>
</evidence>
<evidence type="ECO:0000259" key="4">
    <source>
        <dbReference type="PROSITE" id="PS50853"/>
    </source>
</evidence>
<name>A0A833HQI6_9FIRM</name>
<dbReference type="CDD" id="cd00603">
    <property type="entry name" value="IPT_PCSR"/>
    <property type="match status" value="1"/>
</dbReference>
<keyword evidence="2" id="KW-0175">Coiled coil</keyword>
<keyword evidence="1 3" id="KW-0732">Signal</keyword>
<evidence type="ECO:0000256" key="2">
    <source>
        <dbReference type="SAM" id="Coils"/>
    </source>
</evidence>
<keyword evidence="6" id="KW-1185">Reference proteome</keyword>